<keyword evidence="3" id="KW-0171">Cobalt transport</keyword>
<dbReference type="HOGENOM" id="CLU_058605_2_0_4"/>
<dbReference type="PANTHER" id="PTHR40659:SF1">
    <property type="entry name" value="NICKEL_COBALT EFFLUX SYSTEM RCNA"/>
    <property type="match status" value="1"/>
</dbReference>
<dbReference type="EMBL" id="CP000542">
    <property type="protein sequence ID" value="ABM58498.1"/>
    <property type="molecule type" value="Genomic_DNA"/>
</dbReference>
<evidence type="ECO:0000256" key="2">
    <source>
        <dbReference type="ARBA" id="ARBA00004651"/>
    </source>
</evidence>
<dbReference type="RefSeq" id="WP_011810496.1">
    <property type="nucleotide sequence ID" value="NC_008786.1"/>
</dbReference>
<dbReference type="OrthoDB" id="271709at2"/>
<evidence type="ECO:0000256" key="7">
    <source>
        <dbReference type="ARBA" id="ARBA00022692"/>
    </source>
</evidence>
<dbReference type="STRING" id="391735.Veis_2757"/>
<keyword evidence="8 13" id="KW-1133">Transmembrane helix</keyword>
<gene>
    <name evidence="14" type="ordered locus">Veis_2757</name>
</gene>
<keyword evidence="12" id="KW-0170">Cobalt</keyword>
<keyword evidence="11 13" id="KW-0472">Membrane</keyword>
<evidence type="ECO:0000256" key="12">
    <source>
        <dbReference type="ARBA" id="ARBA00023285"/>
    </source>
</evidence>
<keyword evidence="6" id="KW-0533">Nickel</keyword>
<reference evidence="15" key="1">
    <citation type="submission" date="2006-12" db="EMBL/GenBank/DDBJ databases">
        <title>Complete sequence of chromosome 1 of Verminephrobacter eiseniae EF01-2.</title>
        <authorList>
            <person name="Copeland A."/>
            <person name="Lucas S."/>
            <person name="Lapidus A."/>
            <person name="Barry K."/>
            <person name="Detter J.C."/>
            <person name="Glavina del Rio T."/>
            <person name="Dalin E."/>
            <person name="Tice H."/>
            <person name="Pitluck S."/>
            <person name="Chertkov O."/>
            <person name="Brettin T."/>
            <person name="Bruce D."/>
            <person name="Han C."/>
            <person name="Tapia R."/>
            <person name="Gilna P."/>
            <person name="Schmutz J."/>
            <person name="Larimer F."/>
            <person name="Land M."/>
            <person name="Hauser L."/>
            <person name="Kyrpides N."/>
            <person name="Kim E."/>
            <person name="Stahl D."/>
            <person name="Richardson P."/>
        </authorList>
    </citation>
    <scope>NUCLEOTIDE SEQUENCE [LARGE SCALE GENOMIC DNA]</scope>
    <source>
        <strain evidence="15">EF01-2</strain>
    </source>
</reference>
<keyword evidence="10" id="KW-0921">Nickel transport</keyword>
<proteinExistence type="inferred from homology"/>
<keyword evidence="9" id="KW-0406">Ion transport</keyword>
<evidence type="ECO:0000256" key="6">
    <source>
        <dbReference type="ARBA" id="ARBA00022596"/>
    </source>
</evidence>
<feature type="transmembrane region" description="Helical" evidence="13">
    <location>
        <begin position="181"/>
        <end position="207"/>
    </location>
</feature>
<feature type="transmembrane region" description="Helical" evidence="13">
    <location>
        <begin position="12"/>
        <end position="30"/>
    </location>
</feature>
<dbReference type="GeneID" id="76461261"/>
<keyword evidence="7 13" id="KW-0812">Transmembrane</keyword>
<dbReference type="Pfam" id="PF03824">
    <property type="entry name" value="NicO"/>
    <property type="match status" value="2"/>
</dbReference>
<evidence type="ECO:0000256" key="13">
    <source>
        <dbReference type="RuleBase" id="RU362101"/>
    </source>
</evidence>
<comment type="similarity">
    <text evidence="13">Belongs to the NiCoT transporter (TC 2.A.52) family.</text>
</comment>
<keyword evidence="15" id="KW-1185">Reference proteome</keyword>
<dbReference type="Proteomes" id="UP000000374">
    <property type="component" value="Chromosome"/>
</dbReference>
<evidence type="ECO:0000313" key="15">
    <source>
        <dbReference type="Proteomes" id="UP000000374"/>
    </source>
</evidence>
<dbReference type="GO" id="GO:0005886">
    <property type="term" value="C:plasma membrane"/>
    <property type="evidence" value="ECO:0007669"/>
    <property type="project" value="UniProtKB-SubCell"/>
</dbReference>
<evidence type="ECO:0000256" key="8">
    <source>
        <dbReference type="ARBA" id="ARBA00022989"/>
    </source>
</evidence>
<sequence>MTDLLQQGVGSAWLFIPGAISLGALHGLEPGHSKAVMAAFIVAIRGTVGQAIMLGLAAMVSHTAVVWLLAFLGMRSQWNAESSEPYFQLASGMSIVAIAVWMAWRTWRGSHHHGHAALPEGAASAGQDPHELAHANEIRQRFGDGKASNRQIMLFGITSGLIPCPAAITVLLLCLQLKQVALGATLVLCFSIGLALTMVLSGVVAAISVRHVSRRWSGFGEFARRVPYVSSALIVSLGLYVSYCGWMALSGVA</sequence>
<dbReference type="NCBIfam" id="NF007454">
    <property type="entry name" value="PRK10019.1"/>
    <property type="match status" value="1"/>
</dbReference>
<dbReference type="GO" id="GO:0006824">
    <property type="term" value="P:cobalt ion transport"/>
    <property type="evidence" value="ECO:0007669"/>
    <property type="project" value="UniProtKB-KW"/>
</dbReference>
<dbReference type="InterPro" id="IPR011541">
    <property type="entry name" value="Ni/Co_transpt_high_affinity"/>
</dbReference>
<dbReference type="GO" id="GO:0015099">
    <property type="term" value="F:nickel cation transmembrane transporter activity"/>
    <property type="evidence" value="ECO:0007669"/>
    <property type="project" value="UniProtKB-UniRule"/>
</dbReference>
<evidence type="ECO:0000256" key="10">
    <source>
        <dbReference type="ARBA" id="ARBA00023112"/>
    </source>
</evidence>
<organism evidence="14 15">
    <name type="scientific">Verminephrobacter eiseniae (strain EF01-2)</name>
    <dbReference type="NCBI Taxonomy" id="391735"/>
    <lineage>
        <taxon>Bacteria</taxon>
        <taxon>Pseudomonadati</taxon>
        <taxon>Pseudomonadota</taxon>
        <taxon>Betaproteobacteria</taxon>
        <taxon>Burkholderiales</taxon>
        <taxon>Comamonadaceae</taxon>
        <taxon>Verminephrobacter</taxon>
    </lineage>
</organism>
<evidence type="ECO:0000256" key="5">
    <source>
        <dbReference type="ARBA" id="ARBA00022475"/>
    </source>
</evidence>
<feature type="transmembrane region" description="Helical" evidence="13">
    <location>
        <begin position="51"/>
        <end position="74"/>
    </location>
</feature>
<protein>
    <recommendedName>
        <fullName evidence="13">Nickel/cobalt efflux system</fullName>
    </recommendedName>
</protein>
<dbReference type="AlphaFoldDB" id="A1WLJ1"/>
<accession>A1WLJ1</accession>
<evidence type="ECO:0000256" key="3">
    <source>
        <dbReference type="ARBA" id="ARBA00022426"/>
    </source>
</evidence>
<evidence type="ECO:0000313" key="14">
    <source>
        <dbReference type="EMBL" id="ABM58498.1"/>
    </source>
</evidence>
<dbReference type="InterPro" id="IPR051224">
    <property type="entry name" value="NiCoT_RcnA"/>
</dbReference>
<comment type="subcellular location">
    <subcellularLocation>
        <location evidence="2 13">Cell membrane</location>
        <topology evidence="2 13">Multi-pass membrane protein</topology>
    </subcellularLocation>
</comment>
<dbReference type="GO" id="GO:0010045">
    <property type="term" value="P:response to nickel cation"/>
    <property type="evidence" value="ECO:0007669"/>
    <property type="project" value="TreeGrafter"/>
</dbReference>
<evidence type="ECO:0000256" key="4">
    <source>
        <dbReference type="ARBA" id="ARBA00022448"/>
    </source>
</evidence>
<feature type="transmembrane region" description="Helical" evidence="13">
    <location>
        <begin position="228"/>
        <end position="249"/>
    </location>
</feature>
<keyword evidence="4 13" id="KW-0813">Transport</keyword>
<evidence type="ECO:0000256" key="1">
    <source>
        <dbReference type="ARBA" id="ARBA00002510"/>
    </source>
</evidence>
<dbReference type="eggNOG" id="COG2215">
    <property type="taxonomic scope" value="Bacteria"/>
</dbReference>
<feature type="transmembrane region" description="Helical" evidence="13">
    <location>
        <begin position="86"/>
        <end position="104"/>
    </location>
</feature>
<evidence type="ECO:0000256" key="11">
    <source>
        <dbReference type="ARBA" id="ARBA00023136"/>
    </source>
</evidence>
<feature type="transmembrane region" description="Helical" evidence="13">
    <location>
        <begin position="152"/>
        <end position="175"/>
    </location>
</feature>
<keyword evidence="5" id="KW-1003">Cell membrane</keyword>
<dbReference type="GO" id="GO:0032025">
    <property type="term" value="P:response to cobalt ion"/>
    <property type="evidence" value="ECO:0007669"/>
    <property type="project" value="TreeGrafter"/>
</dbReference>
<comment type="function">
    <text evidence="1">Efflux system for nickel and cobalt.</text>
</comment>
<dbReference type="PANTHER" id="PTHR40659">
    <property type="entry name" value="NICKEL/COBALT EFFLUX SYSTEM RCNA"/>
    <property type="match status" value="1"/>
</dbReference>
<dbReference type="KEGG" id="vei:Veis_2757"/>
<dbReference type="GO" id="GO:0046583">
    <property type="term" value="F:monoatomic cation efflux transmembrane transporter activity"/>
    <property type="evidence" value="ECO:0007669"/>
    <property type="project" value="TreeGrafter"/>
</dbReference>
<evidence type="ECO:0000256" key="9">
    <source>
        <dbReference type="ARBA" id="ARBA00023065"/>
    </source>
</evidence>
<name>A1WLJ1_VEREI</name>